<dbReference type="Gene3D" id="3.40.50.12670">
    <property type="match status" value="1"/>
</dbReference>
<evidence type="ECO:0000313" key="4">
    <source>
        <dbReference type="Proteomes" id="UP001386955"/>
    </source>
</evidence>
<dbReference type="InterPro" id="IPR001563">
    <property type="entry name" value="Peptidase_S10"/>
</dbReference>
<dbReference type="GO" id="GO:0004185">
    <property type="term" value="F:serine-type carboxypeptidase activity"/>
    <property type="evidence" value="ECO:0007669"/>
    <property type="project" value="InterPro"/>
</dbReference>
<proteinExistence type="inferred from homology"/>
<feature type="chain" id="PRO_5042952126" description="Carboxypeptidase" evidence="2">
    <location>
        <begin position="26"/>
        <end position="437"/>
    </location>
</feature>
<dbReference type="InterPro" id="IPR029058">
    <property type="entry name" value="AB_hydrolase_fold"/>
</dbReference>
<dbReference type="PANTHER" id="PTHR11802">
    <property type="entry name" value="SERINE PROTEASE FAMILY S10 SERINE CARBOXYPEPTIDASE"/>
    <property type="match status" value="1"/>
</dbReference>
<dbReference type="GO" id="GO:0006508">
    <property type="term" value="P:proteolysis"/>
    <property type="evidence" value="ECO:0007669"/>
    <property type="project" value="InterPro"/>
</dbReference>
<evidence type="ECO:0000313" key="3">
    <source>
        <dbReference type="EMBL" id="KAK7404787.1"/>
    </source>
</evidence>
<dbReference type="Gene3D" id="3.40.50.1820">
    <property type="entry name" value="alpha/beta hydrolase"/>
    <property type="match status" value="1"/>
</dbReference>
<dbReference type="SUPFAM" id="SSF53474">
    <property type="entry name" value="alpha/beta-Hydrolases"/>
    <property type="match status" value="1"/>
</dbReference>
<comment type="caution">
    <text evidence="3">The sequence shown here is derived from an EMBL/GenBank/DDBJ whole genome shotgun (WGS) entry which is preliminary data.</text>
</comment>
<dbReference type="GO" id="GO:0005773">
    <property type="term" value="C:vacuole"/>
    <property type="evidence" value="ECO:0007669"/>
    <property type="project" value="TreeGrafter"/>
</dbReference>
<evidence type="ECO:0000256" key="2">
    <source>
        <dbReference type="SAM" id="SignalP"/>
    </source>
</evidence>
<accession>A0AAN9T176</accession>
<dbReference type="PANTHER" id="PTHR11802:SF350">
    <property type="entry name" value="CARBOXYPEPTIDASE"/>
    <property type="match status" value="1"/>
</dbReference>
<organism evidence="3 4">
    <name type="scientific">Psophocarpus tetragonolobus</name>
    <name type="common">Winged bean</name>
    <name type="synonym">Dolichos tetragonolobus</name>
    <dbReference type="NCBI Taxonomy" id="3891"/>
    <lineage>
        <taxon>Eukaryota</taxon>
        <taxon>Viridiplantae</taxon>
        <taxon>Streptophyta</taxon>
        <taxon>Embryophyta</taxon>
        <taxon>Tracheophyta</taxon>
        <taxon>Spermatophyta</taxon>
        <taxon>Magnoliopsida</taxon>
        <taxon>eudicotyledons</taxon>
        <taxon>Gunneridae</taxon>
        <taxon>Pentapetalae</taxon>
        <taxon>rosids</taxon>
        <taxon>fabids</taxon>
        <taxon>Fabales</taxon>
        <taxon>Fabaceae</taxon>
        <taxon>Papilionoideae</taxon>
        <taxon>50 kb inversion clade</taxon>
        <taxon>NPAAA clade</taxon>
        <taxon>indigoferoid/millettioid clade</taxon>
        <taxon>Phaseoleae</taxon>
        <taxon>Psophocarpus</taxon>
    </lineage>
</organism>
<evidence type="ECO:0008006" key="5">
    <source>
        <dbReference type="Google" id="ProtNLM"/>
    </source>
</evidence>
<dbReference type="EMBL" id="JAYMYS010000002">
    <property type="protein sequence ID" value="KAK7404787.1"/>
    <property type="molecule type" value="Genomic_DNA"/>
</dbReference>
<gene>
    <name evidence="3" type="ORF">VNO78_05746</name>
</gene>
<feature type="signal peptide" evidence="2">
    <location>
        <begin position="1"/>
        <end position="25"/>
    </location>
</feature>
<keyword evidence="4" id="KW-1185">Reference proteome</keyword>
<dbReference type="PRINTS" id="PR00724">
    <property type="entry name" value="CRBOXYPTASEC"/>
</dbReference>
<dbReference type="Pfam" id="PF00450">
    <property type="entry name" value="Peptidase_S10"/>
    <property type="match status" value="1"/>
</dbReference>
<name>A0AAN9T176_PSOTE</name>
<keyword evidence="2" id="KW-0732">Signal</keyword>
<comment type="similarity">
    <text evidence="1">Belongs to the peptidase S10 family.</text>
</comment>
<dbReference type="AlphaFoldDB" id="A0AAN9T176"/>
<dbReference type="Proteomes" id="UP001386955">
    <property type="component" value="Unassembled WGS sequence"/>
</dbReference>
<sequence length="437" mass="48735">MGSSPTLSKVSVLLVFVFFVPLCSSSNAPPGFTGNRVYQPQPHAEKLIRSLNLFPEQAVNVIKEGLQSFVPGVIVEKNFSFLPRSADQDLAHHAGYYSLPHSKAANKDDPVVIWLSGGPGCGSEIALFYENGPFHITNNLTLTWNDYGWDQASNILFIDQPTGTGFSYSSDASDIRHDEESISIDLYDFLQEFFKAHPQLVKNDFYITGESYSGHYIPALASRVNQGNKRKEGIHINLKGFAIGDGLTNSLIQYRAYPDFAFRNGLIKKANYDYYDIRKKCEGNLCYDFNNLETLLNLKTVKSALGVANELKYVSCSTTVYDAMLQDWMRNFDVGIPALLEDGIKLLVYVGEKDLICNWLGNLRWVQAMKWSGQKAFVKSPTLKFMVDGAEAGSLNSYGPLTFLKVHEAGHLVPMDQPKAALQMLKSWMAGNLTKTE</sequence>
<evidence type="ECO:0000256" key="1">
    <source>
        <dbReference type="ARBA" id="ARBA00009431"/>
    </source>
</evidence>
<protein>
    <recommendedName>
        <fullName evidence="5">Carboxypeptidase</fullName>
    </recommendedName>
</protein>
<reference evidence="3 4" key="1">
    <citation type="submission" date="2024-01" db="EMBL/GenBank/DDBJ databases">
        <title>The genomes of 5 underutilized Papilionoideae crops provide insights into root nodulation and disease resistanc.</title>
        <authorList>
            <person name="Jiang F."/>
        </authorList>
    </citation>
    <scope>NUCLEOTIDE SEQUENCE [LARGE SCALE GENOMIC DNA]</scope>
    <source>
        <strain evidence="3">DUOXIRENSHENG_FW03</strain>
        <tissue evidence="3">Leaves</tissue>
    </source>
</reference>